<feature type="repeat" description="TPR" evidence="1">
    <location>
        <begin position="598"/>
        <end position="631"/>
    </location>
</feature>
<keyword evidence="1" id="KW-0802">TPR repeat</keyword>
<dbReference type="Proteomes" id="UP000178606">
    <property type="component" value="Unassembled WGS sequence"/>
</dbReference>
<keyword evidence="2" id="KW-0472">Membrane</keyword>
<dbReference type="Pfam" id="PF14559">
    <property type="entry name" value="TPR_19"/>
    <property type="match status" value="1"/>
</dbReference>
<sequence length="926" mass="103408">MIATNQNRIRWTLWLFRVTAVVFIPLLSFGVLELSLRVFGYGYPTGFFVKIRGRDAYTTNPRFGWRFIPPEIARRPEPCALPARKGSDTFRVFVLGSSAAMGMPDPAFSFGRILEVMLRDSYPDIRFEVVNAAMTAVNSHVILPIARDCAGRDGDLFIVYAGNNEVVGPYGAGTIFQAYSPSLRMIRAGVWARSTRTGQWVENLMRWFVKRDRVFTEWQGMEMFLDHQVPAADPRLEKVYQHFQKNLADICEVASRRGARVIVCTVATNLKDNAPFASVHRPDLIPSDLTEWEKRYEGGMALAESGQHAGAVEGFLKAVRYDSRFADLPFRLARSYLALGLFDKARERFIQARDLDALRFRADTRINEIIRQVAGNREGQGIFLVDAEHAFESEEGGPHAIPGRELFYEHVHLNFDGNYLLARTVFEGATRILQAKFGGLVRRSVPAPSKALCQELVALTDWNQYEMQAQMAEMMDRPPFTHQLDSEQDRLQRYRALKAFRLKHAFPAALRKAQAHQAYLKAVARYPDDLSLRQGFIHLLQERRDYAAAAAQCRALLGRIPDNPWFHGGLGDILSLQGKYGEAIAEYREMQRLAPGLAAPCIQIGVALAKQGKFSEAAAELGRALEISPGSEVARTCLAEVLEAQGRPEDARAVAGLDEARQHRDRRSEGIFLGRTGGVYHRQGRFQEALRHYRSALEVHRAARNHRGEADVLDGVGDACLALGDLSGALESYEAGFKTSEEMDDLAGQVRAFSGMGDVFFKRGGGHLEKALLSWEAALERQRELEDLPGQAETLGNVGDVYREKEDWEKALGSYGEALQIRGRLDDLSGQAFTLGAIGNVYIRKRELEEALKSHAQALDIYKRIGNSPGQANALSNIGLCYAKQGRAGEAFDLLMQARSIYLKMGDGGSDLKAVEELISRLRQGR</sequence>
<reference evidence="3 4" key="1">
    <citation type="journal article" date="2016" name="Nat. Commun.">
        <title>Thousands of microbial genomes shed light on interconnected biogeochemical processes in an aquifer system.</title>
        <authorList>
            <person name="Anantharaman K."/>
            <person name="Brown C.T."/>
            <person name="Hug L.A."/>
            <person name="Sharon I."/>
            <person name="Castelle C.J."/>
            <person name="Probst A.J."/>
            <person name="Thomas B.C."/>
            <person name="Singh A."/>
            <person name="Wilkins M.J."/>
            <person name="Karaoz U."/>
            <person name="Brodie E.L."/>
            <person name="Williams K.H."/>
            <person name="Hubbard S.S."/>
            <person name="Banfield J.F."/>
        </authorList>
    </citation>
    <scope>NUCLEOTIDE SEQUENCE [LARGE SCALE GENOMIC DNA]</scope>
    <source>
        <strain evidence="4">RIFCSPLOWO2_12_FULL_64_10</strain>
    </source>
</reference>
<keyword evidence="2" id="KW-0812">Transmembrane</keyword>
<protein>
    <recommendedName>
        <fullName evidence="5">Tetratricopeptide repeat protein</fullName>
    </recommendedName>
</protein>
<dbReference type="PANTHER" id="PTHR10098">
    <property type="entry name" value="RAPSYN-RELATED"/>
    <property type="match status" value="1"/>
</dbReference>
<evidence type="ECO:0000313" key="3">
    <source>
        <dbReference type="EMBL" id="OGG45925.1"/>
    </source>
</evidence>
<dbReference type="Gene3D" id="1.25.40.10">
    <property type="entry name" value="Tetratricopeptide repeat domain"/>
    <property type="match status" value="4"/>
</dbReference>
<dbReference type="InterPro" id="IPR011990">
    <property type="entry name" value="TPR-like_helical_dom_sf"/>
</dbReference>
<dbReference type="InterPro" id="IPR019734">
    <property type="entry name" value="TPR_rpt"/>
</dbReference>
<dbReference type="InterPro" id="IPR036514">
    <property type="entry name" value="SGNH_hydro_sf"/>
</dbReference>
<dbReference type="Gene3D" id="3.40.50.1110">
    <property type="entry name" value="SGNH hydrolase"/>
    <property type="match status" value="1"/>
</dbReference>
<comment type="caution">
    <text evidence="3">The sequence shown here is derived from an EMBL/GenBank/DDBJ whole genome shotgun (WGS) entry which is preliminary data.</text>
</comment>
<accession>A0A1F6C9V1</accession>
<dbReference type="AlphaFoldDB" id="A0A1F6C9V1"/>
<proteinExistence type="predicted"/>
<dbReference type="EMBL" id="MFKF01000356">
    <property type="protein sequence ID" value="OGG45925.1"/>
    <property type="molecule type" value="Genomic_DNA"/>
</dbReference>
<evidence type="ECO:0000256" key="1">
    <source>
        <dbReference type="PROSITE-ProRule" id="PRU00339"/>
    </source>
</evidence>
<dbReference type="SUPFAM" id="SSF52266">
    <property type="entry name" value="SGNH hydrolase"/>
    <property type="match status" value="1"/>
</dbReference>
<dbReference type="Pfam" id="PF13432">
    <property type="entry name" value="TPR_16"/>
    <property type="match status" value="1"/>
</dbReference>
<name>A0A1F6C9V1_HANXR</name>
<dbReference type="PROSITE" id="PS50005">
    <property type="entry name" value="TPR"/>
    <property type="match status" value="3"/>
</dbReference>
<keyword evidence="2" id="KW-1133">Transmembrane helix</keyword>
<feature type="repeat" description="TPR" evidence="1">
    <location>
        <begin position="670"/>
        <end position="703"/>
    </location>
</feature>
<feature type="repeat" description="TPR" evidence="1">
    <location>
        <begin position="792"/>
        <end position="825"/>
    </location>
</feature>
<evidence type="ECO:0000313" key="4">
    <source>
        <dbReference type="Proteomes" id="UP000178606"/>
    </source>
</evidence>
<evidence type="ECO:0008006" key="5">
    <source>
        <dbReference type="Google" id="ProtNLM"/>
    </source>
</evidence>
<dbReference type="SUPFAM" id="SSF48452">
    <property type="entry name" value="TPR-like"/>
    <property type="match status" value="2"/>
</dbReference>
<evidence type="ECO:0000256" key="2">
    <source>
        <dbReference type="SAM" id="Phobius"/>
    </source>
</evidence>
<gene>
    <name evidence="3" type="ORF">A3F84_16980</name>
</gene>
<feature type="transmembrane region" description="Helical" evidence="2">
    <location>
        <begin position="12"/>
        <end position="32"/>
    </location>
</feature>
<organism evidence="3 4">
    <name type="scientific">Handelsmanbacteria sp. (strain RIFCSPLOWO2_12_FULL_64_10)</name>
    <dbReference type="NCBI Taxonomy" id="1817868"/>
    <lineage>
        <taxon>Bacteria</taxon>
        <taxon>Candidatus Handelsmaniibacteriota</taxon>
    </lineage>
</organism>
<dbReference type="SMART" id="SM00028">
    <property type="entry name" value="TPR"/>
    <property type="match status" value="10"/>
</dbReference>
<dbReference type="PANTHER" id="PTHR10098:SF108">
    <property type="entry name" value="TETRATRICOPEPTIDE REPEAT PROTEIN 28"/>
    <property type="match status" value="1"/>
</dbReference>
<dbReference type="Pfam" id="PF13424">
    <property type="entry name" value="TPR_12"/>
    <property type="match status" value="3"/>
</dbReference>